<gene>
    <name evidence="2" type="ORF">Lboz_1735</name>
</gene>
<dbReference type="RefSeq" id="WP_058459389.1">
    <property type="nucleotide sequence ID" value="NZ_CAAAIY010000035.1"/>
</dbReference>
<dbReference type="OrthoDB" id="5641911at2"/>
<evidence type="ECO:0000256" key="1">
    <source>
        <dbReference type="SAM" id="SignalP"/>
    </source>
</evidence>
<comment type="caution">
    <text evidence="2">The sequence shown here is derived from an EMBL/GenBank/DDBJ whole genome shotgun (WGS) entry which is preliminary data.</text>
</comment>
<feature type="signal peptide" evidence="1">
    <location>
        <begin position="1"/>
        <end position="19"/>
    </location>
</feature>
<dbReference type="AlphaFoldDB" id="A0A0W0RS08"/>
<dbReference type="Proteomes" id="UP000054695">
    <property type="component" value="Unassembled WGS sequence"/>
</dbReference>
<protein>
    <submittedName>
        <fullName evidence="2">Uncharacterized protein</fullName>
    </submittedName>
</protein>
<reference evidence="2 3" key="1">
    <citation type="submission" date="2015-11" db="EMBL/GenBank/DDBJ databases">
        <title>Genomic analysis of 38 Legionella species identifies large and diverse effector repertoires.</title>
        <authorList>
            <person name="Burstein D."/>
            <person name="Amaro F."/>
            <person name="Zusman T."/>
            <person name="Lifshitz Z."/>
            <person name="Cohen O."/>
            <person name="Gilbert J.A."/>
            <person name="Pupko T."/>
            <person name="Shuman H.A."/>
            <person name="Segal G."/>
        </authorList>
    </citation>
    <scope>NUCLEOTIDE SEQUENCE [LARGE SCALE GENOMIC DNA]</scope>
    <source>
        <strain evidence="2 3">WIGA</strain>
    </source>
</reference>
<name>A0A0W0RS08_LEGBO</name>
<dbReference type="EMBL" id="LNXU01000018">
    <property type="protein sequence ID" value="KTC73841.1"/>
    <property type="molecule type" value="Genomic_DNA"/>
</dbReference>
<evidence type="ECO:0000313" key="2">
    <source>
        <dbReference type="EMBL" id="KTC73841.1"/>
    </source>
</evidence>
<evidence type="ECO:0000313" key="3">
    <source>
        <dbReference type="Proteomes" id="UP000054695"/>
    </source>
</evidence>
<keyword evidence="3" id="KW-1185">Reference proteome</keyword>
<dbReference type="PATRIC" id="fig|447.4.peg.1850"/>
<sequence length="166" mass="18660">MRKITLLIMGLALTGLAIAESAPKEEVRHIVTLNGVTQGDGRYIRTDVVENGQYKFGYYFCGTRHSVVYGDIVFADEVGDSYHVERTIKFSICQDETLTECQEFASDHFTIFKNKEGYLETDSRPVLPISVASVKDAFKACQPNPDEDNRMKKVIHAGSNYLIRKG</sequence>
<dbReference type="STRING" id="447.Lboz_1735"/>
<feature type="chain" id="PRO_5006911201" evidence="1">
    <location>
        <begin position="20"/>
        <end position="166"/>
    </location>
</feature>
<proteinExistence type="predicted"/>
<keyword evidence="1" id="KW-0732">Signal</keyword>
<accession>A0A0W0RS08</accession>
<organism evidence="2 3">
    <name type="scientific">Legionella bozemanae</name>
    <name type="common">Fluoribacter bozemanae</name>
    <dbReference type="NCBI Taxonomy" id="447"/>
    <lineage>
        <taxon>Bacteria</taxon>
        <taxon>Pseudomonadati</taxon>
        <taxon>Pseudomonadota</taxon>
        <taxon>Gammaproteobacteria</taxon>
        <taxon>Legionellales</taxon>
        <taxon>Legionellaceae</taxon>
        <taxon>Legionella</taxon>
    </lineage>
</organism>